<evidence type="ECO:0008006" key="5">
    <source>
        <dbReference type="Google" id="ProtNLM"/>
    </source>
</evidence>
<organism evidence="3 4">
    <name type="scientific">Diatrype stigma</name>
    <dbReference type="NCBI Taxonomy" id="117547"/>
    <lineage>
        <taxon>Eukaryota</taxon>
        <taxon>Fungi</taxon>
        <taxon>Dikarya</taxon>
        <taxon>Ascomycota</taxon>
        <taxon>Pezizomycotina</taxon>
        <taxon>Sordariomycetes</taxon>
        <taxon>Xylariomycetidae</taxon>
        <taxon>Xylariales</taxon>
        <taxon>Diatrypaceae</taxon>
        <taxon>Diatrype</taxon>
    </lineage>
</organism>
<dbReference type="CDD" id="cd02440">
    <property type="entry name" value="AdoMet_MTases"/>
    <property type="match status" value="1"/>
</dbReference>
<feature type="region of interest" description="Disordered" evidence="2">
    <location>
        <begin position="24"/>
        <end position="43"/>
    </location>
</feature>
<dbReference type="SUPFAM" id="SSF53335">
    <property type="entry name" value="S-adenosyl-L-methionine-dependent methyltransferases"/>
    <property type="match status" value="1"/>
</dbReference>
<evidence type="ECO:0000256" key="2">
    <source>
        <dbReference type="SAM" id="MobiDB-lite"/>
    </source>
</evidence>
<dbReference type="Gene3D" id="3.40.50.150">
    <property type="entry name" value="Vaccinia Virus protein VP39"/>
    <property type="match status" value="1"/>
</dbReference>
<sequence length="356" mass="39938">MGAAKLVLLSKQAGKQGSIFEAKMSPANGPTVEVPKDEQVDDGNSEALSSIGTTIDSAMSCSSLGCNYVNGRRYHAFREGRYPLPNDEGEQYRGDLNSYLFKDVCDGKLFLAPLRPPAPQKVLELGTGTGSWAIDMGERFPDAQVVGVDLSRIQPGFMPNVDFQVDDVESEWLHPTDFDFIFLRELSVYIQDPRKLFERAFQHLKPGGWIECQDLELAAYSDDGSLPEGAPLQRLFEVIRAVKDIGEHYGAENHNHLPLIGDFLREAGFTRVEKTMDRKIPWSPWAHHDPRELYWGKCMSVSVDTFLPFAPKLLSDGGIQDPVEIDKIIEGSRRAVRDDRVHPYSNFIVWIAQKPL</sequence>
<gene>
    <name evidence="3" type="ORF">SLS62_010919</name>
</gene>
<comment type="caution">
    <text evidence="3">The sequence shown here is derived from an EMBL/GenBank/DDBJ whole genome shotgun (WGS) entry which is preliminary data.</text>
</comment>
<dbReference type="Proteomes" id="UP001320420">
    <property type="component" value="Unassembled WGS sequence"/>
</dbReference>
<protein>
    <recommendedName>
        <fullName evidence="5">Methyltransferase</fullName>
    </recommendedName>
</protein>
<evidence type="ECO:0000313" key="3">
    <source>
        <dbReference type="EMBL" id="KAK7741682.1"/>
    </source>
</evidence>
<evidence type="ECO:0000313" key="4">
    <source>
        <dbReference type="Proteomes" id="UP001320420"/>
    </source>
</evidence>
<dbReference type="PANTHER" id="PTHR43591">
    <property type="entry name" value="METHYLTRANSFERASE"/>
    <property type="match status" value="1"/>
</dbReference>
<dbReference type="GO" id="GO:0008168">
    <property type="term" value="F:methyltransferase activity"/>
    <property type="evidence" value="ECO:0007669"/>
    <property type="project" value="TreeGrafter"/>
</dbReference>
<reference evidence="3 4" key="1">
    <citation type="submission" date="2024-02" db="EMBL/GenBank/DDBJ databases">
        <title>De novo assembly and annotation of 12 fungi associated with fruit tree decline syndrome in Ontario, Canada.</title>
        <authorList>
            <person name="Sulman M."/>
            <person name="Ellouze W."/>
            <person name="Ilyukhin E."/>
        </authorList>
    </citation>
    <scope>NUCLEOTIDE SEQUENCE [LARGE SCALE GENOMIC DNA]</scope>
    <source>
        <strain evidence="3 4">M11/M66-122</strain>
    </source>
</reference>
<name>A0AAN9YF23_9PEZI</name>
<comment type="similarity">
    <text evidence="1">Belongs to the methyltransferase superfamily. LaeA methyltransferase family.</text>
</comment>
<keyword evidence="4" id="KW-1185">Reference proteome</keyword>
<dbReference type="InterPro" id="IPR029063">
    <property type="entry name" value="SAM-dependent_MTases_sf"/>
</dbReference>
<dbReference type="PANTHER" id="PTHR43591:SF24">
    <property type="entry name" value="2-METHOXY-6-POLYPRENYL-1,4-BENZOQUINOL METHYLASE, MITOCHONDRIAL"/>
    <property type="match status" value="1"/>
</dbReference>
<dbReference type="Pfam" id="PF13489">
    <property type="entry name" value="Methyltransf_23"/>
    <property type="match status" value="1"/>
</dbReference>
<proteinExistence type="inferred from homology"/>
<dbReference type="AlphaFoldDB" id="A0AAN9YF23"/>
<evidence type="ECO:0000256" key="1">
    <source>
        <dbReference type="ARBA" id="ARBA00038158"/>
    </source>
</evidence>
<dbReference type="EMBL" id="JAKJXP020000155">
    <property type="protein sequence ID" value="KAK7741682.1"/>
    <property type="molecule type" value="Genomic_DNA"/>
</dbReference>
<accession>A0AAN9YF23</accession>